<gene>
    <name evidence="3" type="ORF">IEO21_07889</name>
</gene>
<evidence type="ECO:0000259" key="2">
    <source>
        <dbReference type="Pfam" id="PF20152"/>
    </source>
</evidence>
<sequence length="429" mass="47333">MTGFWLELNIRLGANAGAISTDIVVIAVDEGYTPSGTEEKHPLRFLADLESNNRYSAQSLIMGQITKPGYHADGIDSSANSLNSSRDLWTSKAPQGLVELKVKPITPFAPRYVTRTRHGASRIFSPVKHARGAADRLYGLTTLQTYQYFRTSSADPYLFKATGHPHAPRNSSRILDTVHEVLIVQSLWTYVIVDFGNTTAINTPTKCLQGFMEYILKRSCFPRLSLVRLTSMVFNWSLNITGERSRCDRGNLNSFAALRHLSIDLYVGIGSAAAADIVIAGSQVFLLLKHRTGFRRCGLQLSVRLHTLISRGSVVAVACFVTFAAMPNTFVYLALYNQLPKCTSCSYQSGRYRSAYDFTEVLINAYLATLNAREDLRQISNGGSDMISIPLSGLNTTSDNIFTSRNQSRIRSETLAVSVETSKTVVGDV</sequence>
<feature type="transmembrane region" description="Helical" evidence="1">
    <location>
        <begin position="308"/>
        <end position="335"/>
    </location>
</feature>
<dbReference type="EMBL" id="JADOXO010000243">
    <property type="protein sequence ID" value="KAF9808301.1"/>
    <property type="molecule type" value="Genomic_DNA"/>
</dbReference>
<keyword evidence="1" id="KW-1133">Transmembrane helix</keyword>
<evidence type="ECO:0000313" key="4">
    <source>
        <dbReference type="Proteomes" id="UP000639403"/>
    </source>
</evidence>
<keyword evidence="1" id="KW-0812">Transmembrane</keyword>
<organism evidence="3 4">
    <name type="scientific">Rhodonia placenta</name>
    <dbReference type="NCBI Taxonomy" id="104341"/>
    <lineage>
        <taxon>Eukaryota</taxon>
        <taxon>Fungi</taxon>
        <taxon>Dikarya</taxon>
        <taxon>Basidiomycota</taxon>
        <taxon>Agaricomycotina</taxon>
        <taxon>Agaricomycetes</taxon>
        <taxon>Polyporales</taxon>
        <taxon>Adustoporiaceae</taxon>
        <taxon>Rhodonia</taxon>
    </lineage>
</organism>
<dbReference type="InterPro" id="IPR045339">
    <property type="entry name" value="DUF6534"/>
</dbReference>
<accession>A0A8H7TZC3</accession>
<comment type="caution">
    <text evidence="3">The sequence shown here is derived from an EMBL/GenBank/DDBJ whole genome shotgun (WGS) entry which is preliminary data.</text>
</comment>
<protein>
    <recommendedName>
        <fullName evidence="2">DUF6534 domain-containing protein</fullName>
    </recommendedName>
</protein>
<keyword evidence="1" id="KW-0472">Membrane</keyword>
<proteinExistence type="predicted"/>
<dbReference type="Pfam" id="PF20152">
    <property type="entry name" value="DUF6534"/>
    <property type="match status" value="1"/>
</dbReference>
<evidence type="ECO:0000313" key="3">
    <source>
        <dbReference type="EMBL" id="KAF9808301.1"/>
    </source>
</evidence>
<feature type="transmembrane region" description="Helical" evidence="1">
    <location>
        <begin position="265"/>
        <end position="288"/>
    </location>
</feature>
<feature type="domain" description="DUF6534" evidence="2">
    <location>
        <begin position="272"/>
        <end position="374"/>
    </location>
</feature>
<reference evidence="3" key="1">
    <citation type="submission" date="2020-11" db="EMBL/GenBank/DDBJ databases">
        <authorList>
            <person name="Koelle M."/>
            <person name="Horta M.A.C."/>
            <person name="Nowrousian M."/>
            <person name="Ohm R.A."/>
            <person name="Benz P."/>
            <person name="Pilgard A."/>
        </authorList>
    </citation>
    <scope>NUCLEOTIDE SEQUENCE</scope>
    <source>
        <strain evidence="3">FPRL280</strain>
    </source>
</reference>
<evidence type="ECO:0000256" key="1">
    <source>
        <dbReference type="SAM" id="Phobius"/>
    </source>
</evidence>
<name>A0A8H7TZC3_9APHY</name>
<reference evidence="3" key="2">
    <citation type="journal article" name="Front. Microbiol.">
        <title>Degradative Capacity of Two Strains of Rhodonia placenta: From Phenotype to Genotype.</title>
        <authorList>
            <person name="Kolle M."/>
            <person name="Horta M.A.C."/>
            <person name="Nowrousian M."/>
            <person name="Ohm R.A."/>
            <person name="Benz J.P."/>
            <person name="Pilgard A."/>
        </authorList>
    </citation>
    <scope>NUCLEOTIDE SEQUENCE</scope>
    <source>
        <strain evidence="3">FPRL280</strain>
    </source>
</reference>
<dbReference type="AlphaFoldDB" id="A0A8H7TZC3"/>
<dbReference type="Proteomes" id="UP000639403">
    <property type="component" value="Unassembled WGS sequence"/>
</dbReference>